<dbReference type="SUPFAM" id="SSF51735">
    <property type="entry name" value="NAD(P)-binding Rossmann-fold domains"/>
    <property type="match status" value="1"/>
</dbReference>
<dbReference type="Pfam" id="PF01408">
    <property type="entry name" value="GFO_IDH_MocA"/>
    <property type="match status" value="1"/>
</dbReference>
<dbReference type="KEGG" id="halt:IM660_03470"/>
<dbReference type="RefSeq" id="WP_193498035.1">
    <property type="nucleotide sequence ID" value="NZ_CP063169.1"/>
</dbReference>
<evidence type="ECO:0000256" key="3">
    <source>
        <dbReference type="ARBA" id="ARBA00023027"/>
    </source>
</evidence>
<sequence>MTIHDPAYGPDPADAPPLRWGILAAGGIAAKFAADVPAHSSGTVVAVGSRSLERAQAFASTHQIPTAHGSYADLVADEQVEAVYVASPHSEHLEHALLAIEVGKPVLIEKSLTRNAAEARELFAAAKARGVFVMEAMWSRFLPHMVAMRQIIASGEIGEVHMLTAEHGQGLDHLEDEHRLKNPDLAGGAVLDLGVYPISFTQAVLGAPDQITAVGTMTTTGVDESEAITLRYGNRALALLGASLKGATRNAATITGTKGRIEIEPTFYAPTTLTVVPREGEPRSITPAVGGGFEYQAAEVARCVAEGHLESDLHTWAHTLAVMETMDEVRRQLGVVLPGE</sequence>
<keyword evidence="3" id="KW-0520">NAD</keyword>
<dbReference type="Gene3D" id="3.30.360.10">
    <property type="entry name" value="Dihydrodipicolinate Reductase, domain 2"/>
    <property type="match status" value="1"/>
</dbReference>
<evidence type="ECO:0000259" key="5">
    <source>
        <dbReference type="Pfam" id="PF22725"/>
    </source>
</evidence>
<accession>A0A7M1SXB1</accession>
<dbReference type="InterPro" id="IPR050984">
    <property type="entry name" value="Gfo/Idh/MocA_domain"/>
</dbReference>
<dbReference type="GO" id="GO:0016491">
    <property type="term" value="F:oxidoreductase activity"/>
    <property type="evidence" value="ECO:0007669"/>
    <property type="project" value="UniProtKB-KW"/>
</dbReference>
<evidence type="ECO:0000256" key="2">
    <source>
        <dbReference type="ARBA" id="ARBA00023002"/>
    </source>
</evidence>
<proteinExistence type="inferred from homology"/>
<evidence type="ECO:0000259" key="4">
    <source>
        <dbReference type="Pfam" id="PF01408"/>
    </source>
</evidence>
<feature type="domain" description="Gfo/Idh/MocA-like oxidoreductase N-terminal" evidence="4">
    <location>
        <begin position="19"/>
        <end position="135"/>
    </location>
</feature>
<keyword evidence="2" id="KW-0560">Oxidoreductase</keyword>
<evidence type="ECO:0000313" key="6">
    <source>
        <dbReference type="EMBL" id="QOR71372.1"/>
    </source>
</evidence>
<dbReference type="InterPro" id="IPR000683">
    <property type="entry name" value="Gfo/Idh/MocA-like_OxRdtase_N"/>
</dbReference>
<dbReference type="Proteomes" id="UP000593758">
    <property type="component" value="Chromosome"/>
</dbReference>
<name>A0A7M1SXB1_9MICO</name>
<protein>
    <submittedName>
        <fullName evidence="6">Gfo/Idh/MocA family oxidoreductase</fullName>
    </submittedName>
</protein>
<evidence type="ECO:0000313" key="7">
    <source>
        <dbReference type="Proteomes" id="UP000593758"/>
    </source>
</evidence>
<dbReference type="EMBL" id="CP063169">
    <property type="protein sequence ID" value="QOR71372.1"/>
    <property type="molecule type" value="Genomic_DNA"/>
</dbReference>
<dbReference type="Pfam" id="PF22725">
    <property type="entry name" value="GFO_IDH_MocA_C3"/>
    <property type="match status" value="1"/>
</dbReference>
<keyword evidence="7" id="KW-1185">Reference proteome</keyword>
<dbReference type="GO" id="GO:0000166">
    <property type="term" value="F:nucleotide binding"/>
    <property type="evidence" value="ECO:0007669"/>
    <property type="project" value="InterPro"/>
</dbReference>
<gene>
    <name evidence="6" type="ORF">IM660_03470</name>
</gene>
<comment type="similarity">
    <text evidence="1">Belongs to the Gfo/Idh/MocA family.</text>
</comment>
<dbReference type="PANTHER" id="PTHR22604">
    <property type="entry name" value="OXIDOREDUCTASES"/>
    <property type="match status" value="1"/>
</dbReference>
<dbReference type="InterPro" id="IPR036291">
    <property type="entry name" value="NAD(P)-bd_dom_sf"/>
</dbReference>
<organism evidence="6 7">
    <name type="scientific">Ruania alkalisoli</name>
    <dbReference type="NCBI Taxonomy" id="2779775"/>
    <lineage>
        <taxon>Bacteria</taxon>
        <taxon>Bacillati</taxon>
        <taxon>Actinomycetota</taxon>
        <taxon>Actinomycetes</taxon>
        <taxon>Micrococcales</taxon>
        <taxon>Ruaniaceae</taxon>
        <taxon>Ruania</taxon>
    </lineage>
</organism>
<dbReference type="PANTHER" id="PTHR22604:SF105">
    <property type="entry name" value="TRANS-1,2-DIHYDROBENZENE-1,2-DIOL DEHYDROGENASE"/>
    <property type="match status" value="1"/>
</dbReference>
<dbReference type="SUPFAM" id="SSF55347">
    <property type="entry name" value="Glyceraldehyde-3-phosphate dehydrogenase-like, C-terminal domain"/>
    <property type="match status" value="1"/>
</dbReference>
<reference evidence="6 7" key="1">
    <citation type="submission" date="2020-10" db="EMBL/GenBank/DDBJ databases">
        <title>Haloactinobacterium sp. RN3S43, a bacterium isolated from saline soil.</title>
        <authorList>
            <person name="Sun J.-Q."/>
        </authorList>
    </citation>
    <scope>NUCLEOTIDE SEQUENCE [LARGE SCALE GENOMIC DNA]</scope>
    <source>
        <strain evidence="6 7">RN3S43</strain>
    </source>
</reference>
<feature type="domain" description="GFO/IDH/MocA-like oxidoreductase" evidence="5">
    <location>
        <begin position="146"/>
        <end position="262"/>
    </location>
</feature>
<dbReference type="Gene3D" id="3.40.50.720">
    <property type="entry name" value="NAD(P)-binding Rossmann-like Domain"/>
    <property type="match status" value="1"/>
</dbReference>
<evidence type="ECO:0000256" key="1">
    <source>
        <dbReference type="ARBA" id="ARBA00010928"/>
    </source>
</evidence>
<dbReference type="InterPro" id="IPR055170">
    <property type="entry name" value="GFO_IDH_MocA-like_dom"/>
</dbReference>
<dbReference type="AlphaFoldDB" id="A0A7M1SXB1"/>